<keyword evidence="1 2" id="KW-0862">Zinc</keyword>
<dbReference type="Gene3D" id="3.40.390.10">
    <property type="entry name" value="Collagenase (Catalytic Domain)"/>
    <property type="match status" value="1"/>
</dbReference>
<dbReference type="EC" id="3.4.24.-" evidence="2"/>
<comment type="cofactor">
    <cofactor evidence="1 2">
        <name>Zn(2+)</name>
        <dbReference type="ChEBI" id="CHEBI:29105"/>
    </cofactor>
    <text evidence="1 2">Binds 1 zinc ion per subunit.</text>
</comment>
<evidence type="ECO:0000259" key="3">
    <source>
        <dbReference type="PROSITE" id="PS51864"/>
    </source>
</evidence>
<dbReference type="InterPro" id="IPR001506">
    <property type="entry name" value="Peptidase_M12A"/>
</dbReference>
<evidence type="ECO:0000313" key="5">
    <source>
        <dbReference type="Proteomes" id="UP001642540"/>
    </source>
</evidence>
<dbReference type="SMART" id="SM00235">
    <property type="entry name" value="ZnMc"/>
    <property type="match status" value="1"/>
</dbReference>
<sequence>MKTIGLLSVCVLLIAIKQTSSLPAPSDLPQPPVPPLSSLSSQILEFIINPNRTQLECSVIDEDIPNTQSGMIPVRYRWQNFYVFIDPEYNDNERNLINYAMNRLAQVLPCVRFGIWPIGSTPSGDYVHIKKLNGCFSAIGKQGGGQQMSLQSPDCMWMDTILHEMIHTLGFDHEQSRPDRDDFVTVQFQNVIPGKERNFIKHSYGQVSTFNVGYDQQSIMHYDSTDFSRNGQPTIVAKDGGAIGSTGDLRQSDILKLKRMYKC</sequence>
<protein>
    <recommendedName>
        <fullName evidence="2">Metalloendopeptidase</fullName>
        <ecNumber evidence="2">3.4.24.-</ecNumber>
    </recommendedName>
</protein>
<organism evidence="4 5">
    <name type="scientific">Orchesella dallaii</name>
    <dbReference type="NCBI Taxonomy" id="48710"/>
    <lineage>
        <taxon>Eukaryota</taxon>
        <taxon>Metazoa</taxon>
        <taxon>Ecdysozoa</taxon>
        <taxon>Arthropoda</taxon>
        <taxon>Hexapoda</taxon>
        <taxon>Collembola</taxon>
        <taxon>Entomobryomorpha</taxon>
        <taxon>Entomobryoidea</taxon>
        <taxon>Orchesellidae</taxon>
        <taxon>Orchesellinae</taxon>
        <taxon>Orchesella</taxon>
    </lineage>
</organism>
<dbReference type="PANTHER" id="PTHR10127:SF814">
    <property type="entry name" value="MEPRIN A SUBUNIT BETA"/>
    <property type="match status" value="1"/>
</dbReference>
<feature type="binding site" evidence="1">
    <location>
        <position position="167"/>
    </location>
    <ligand>
        <name>Zn(2+)</name>
        <dbReference type="ChEBI" id="CHEBI:29105"/>
        <note>catalytic</note>
    </ligand>
</feature>
<dbReference type="EMBL" id="CAXLJM020000024">
    <property type="protein sequence ID" value="CAL8091356.1"/>
    <property type="molecule type" value="Genomic_DNA"/>
</dbReference>
<dbReference type="InterPro" id="IPR024079">
    <property type="entry name" value="MetalloPept_cat_dom_sf"/>
</dbReference>
<keyword evidence="5" id="KW-1185">Reference proteome</keyword>
<comment type="caution">
    <text evidence="1">Lacks conserved residue(s) required for the propagation of feature annotation.</text>
</comment>
<feature type="binding site" evidence="1">
    <location>
        <position position="163"/>
    </location>
    <ligand>
        <name>Zn(2+)</name>
        <dbReference type="ChEBI" id="CHEBI:29105"/>
        <note>catalytic</note>
    </ligand>
</feature>
<keyword evidence="1 2" id="KW-0645">Protease</keyword>
<feature type="signal peptide" evidence="2">
    <location>
        <begin position="1"/>
        <end position="21"/>
    </location>
</feature>
<dbReference type="InterPro" id="IPR006026">
    <property type="entry name" value="Peptidase_Metallo"/>
</dbReference>
<dbReference type="SUPFAM" id="SSF55486">
    <property type="entry name" value="Metalloproteases ('zincins'), catalytic domain"/>
    <property type="match status" value="1"/>
</dbReference>
<dbReference type="PANTHER" id="PTHR10127">
    <property type="entry name" value="DISCOIDIN, CUB, EGF, LAMININ , AND ZINC METALLOPROTEASE DOMAIN CONTAINING"/>
    <property type="match status" value="1"/>
</dbReference>
<dbReference type="InterPro" id="IPR034035">
    <property type="entry name" value="Astacin-like_dom"/>
</dbReference>
<keyword evidence="1 2" id="KW-0479">Metal-binding</keyword>
<gene>
    <name evidence="4" type="ORF">ODALV1_LOCUS7915</name>
</gene>
<keyword evidence="1 2" id="KW-0482">Metalloprotease</keyword>
<feature type="chain" id="PRO_5044990573" description="Metalloendopeptidase" evidence="2">
    <location>
        <begin position="22"/>
        <end position="263"/>
    </location>
</feature>
<evidence type="ECO:0000313" key="4">
    <source>
        <dbReference type="EMBL" id="CAL8091356.1"/>
    </source>
</evidence>
<evidence type="ECO:0000256" key="1">
    <source>
        <dbReference type="PROSITE-ProRule" id="PRU01211"/>
    </source>
</evidence>
<feature type="binding site" evidence="1">
    <location>
        <position position="173"/>
    </location>
    <ligand>
        <name>Zn(2+)</name>
        <dbReference type="ChEBI" id="CHEBI:29105"/>
        <note>catalytic</note>
    </ligand>
</feature>
<proteinExistence type="predicted"/>
<reference evidence="4 5" key="1">
    <citation type="submission" date="2024-08" db="EMBL/GenBank/DDBJ databases">
        <authorList>
            <person name="Cucini C."/>
            <person name="Frati F."/>
        </authorList>
    </citation>
    <scope>NUCLEOTIDE SEQUENCE [LARGE SCALE GENOMIC DNA]</scope>
</reference>
<feature type="domain" description="Peptidase M12A" evidence="3">
    <location>
        <begin position="69"/>
        <end position="263"/>
    </location>
</feature>
<keyword evidence="2" id="KW-0732">Signal</keyword>
<keyword evidence="1 2" id="KW-0378">Hydrolase</keyword>
<feature type="active site" evidence="1">
    <location>
        <position position="164"/>
    </location>
</feature>
<evidence type="ECO:0000256" key="2">
    <source>
        <dbReference type="RuleBase" id="RU361183"/>
    </source>
</evidence>
<dbReference type="Pfam" id="PF01400">
    <property type="entry name" value="Astacin"/>
    <property type="match status" value="1"/>
</dbReference>
<dbReference type="Proteomes" id="UP001642540">
    <property type="component" value="Unassembled WGS sequence"/>
</dbReference>
<name>A0ABP1Q773_9HEXA</name>
<dbReference type="PROSITE" id="PS51864">
    <property type="entry name" value="ASTACIN"/>
    <property type="match status" value="1"/>
</dbReference>
<dbReference type="PRINTS" id="PR00480">
    <property type="entry name" value="ASTACIN"/>
</dbReference>
<accession>A0ABP1Q773</accession>
<dbReference type="CDD" id="cd04280">
    <property type="entry name" value="ZnMc_astacin_like"/>
    <property type="match status" value="1"/>
</dbReference>
<comment type="caution">
    <text evidence="4">The sequence shown here is derived from an EMBL/GenBank/DDBJ whole genome shotgun (WGS) entry which is preliminary data.</text>
</comment>